<evidence type="ECO:0000313" key="1">
    <source>
        <dbReference type="EMBL" id="ETA74531.1"/>
    </source>
</evidence>
<comment type="caution">
    <text evidence="1">The sequence shown here is derived from an EMBL/GenBank/DDBJ whole genome shotgun (WGS) entry which is preliminary data.</text>
</comment>
<dbReference type="PATRIC" id="fig|1392007.3.peg.650"/>
<protein>
    <submittedName>
        <fullName evidence="1">Uncharacterized protein</fullName>
    </submittedName>
</protein>
<dbReference type="EMBL" id="AWWH01000066">
    <property type="protein sequence ID" value="ETA74531.1"/>
    <property type="molecule type" value="Genomic_DNA"/>
</dbReference>
<keyword evidence="2" id="KW-1185">Reference proteome</keyword>
<proteinExistence type="predicted"/>
<dbReference type="Proteomes" id="UP000018559">
    <property type="component" value="Unassembled WGS sequence"/>
</dbReference>
<name>V7HZT4_9LACO</name>
<accession>V7HZT4</accession>
<gene>
    <name evidence="1" type="ORF">LEQ_0396</name>
</gene>
<evidence type="ECO:0000313" key="2">
    <source>
        <dbReference type="Proteomes" id="UP000018559"/>
    </source>
</evidence>
<organism evidence="1 2">
    <name type="scientific">Ligilactobacillus equi DPC 6820</name>
    <dbReference type="NCBI Taxonomy" id="1392007"/>
    <lineage>
        <taxon>Bacteria</taxon>
        <taxon>Bacillati</taxon>
        <taxon>Bacillota</taxon>
        <taxon>Bacilli</taxon>
        <taxon>Lactobacillales</taxon>
        <taxon>Lactobacillaceae</taxon>
        <taxon>Ligilactobacillus</taxon>
    </lineage>
</organism>
<dbReference type="RefSeq" id="WP_023859246.1">
    <property type="nucleotide sequence ID" value="NZ_AWWH01000066.1"/>
</dbReference>
<reference evidence="1 2" key="1">
    <citation type="journal article" date="2014" name="Genome Announc.">
        <title>The Genome of the Predominant Equine Lactobacillus Species, Lactobacillus equi, Is Reflective of Its Lifestyle Adaptations to an Herbivorous Host.</title>
        <authorList>
            <person name="O'Donnell M.M."/>
            <person name="Harris H.M."/>
            <person name="O'Toole P.W."/>
            <person name="Ross R.P."/>
        </authorList>
    </citation>
    <scope>NUCLEOTIDE SEQUENCE [LARGE SCALE GENOMIC DNA]</scope>
    <source>
        <strain evidence="1 2">DPC 6820</strain>
    </source>
</reference>
<sequence length="99" mass="11678">MESILDNIDKNEILEYVGKNFTDHQIIKFLGERKNGFSVSKTDLLKMQIGLDTEQTEYLDENGLDWFEIFIRYPNGNVQAQFFDDKDAKDFGNPIRFKY</sequence>
<dbReference type="AlphaFoldDB" id="V7HZT4"/>